<keyword evidence="3" id="KW-1185">Reference proteome</keyword>
<dbReference type="EMBL" id="JACU01000004">
    <property type="protein sequence ID" value="KMS56149.1"/>
    <property type="molecule type" value="Genomic_DNA"/>
</dbReference>
<evidence type="ECO:0000313" key="3">
    <source>
        <dbReference type="Proteomes" id="UP000052268"/>
    </source>
</evidence>
<feature type="chain" id="PRO_5005291774" description="UrcA family protein" evidence="1">
    <location>
        <begin position="20"/>
        <end position="110"/>
    </location>
</feature>
<protein>
    <recommendedName>
        <fullName evidence="4">UrcA family protein</fullName>
    </recommendedName>
</protein>
<keyword evidence="1" id="KW-0732">Signal</keyword>
<proteinExistence type="predicted"/>
<sequence length="110" mass="11704">MKIGLVALLPFAFATGAVAAPNENPFAQDRAVVQLQGLDLATVDGQQRLSIRMDQAARAVCGERLSSVHLALEQRASECRTAVKADIKARIEARMADASGVPKVQFASAR</sequence>
<evidence type="ECO:0008006" key="4">
    <source>
        <dbReference type="Google" id="ProtNLM"/>
    </source>
</evidence>
<reference evidence="2 3" key="1">
    <citation type="journal article" date="2015" name="G3 (Bethesda)">
        <title>Insights into Ongoing Evolution of the Hexachlorocyclohexane Catabolic Pathway from Comparative Genomics of Ten Sphingomonadaceae Strains.</title>
        <authorList>
            <person name="Pearce S.L."/>
            <person name="Oakeshott J.G."/>
            <person name="Pandey G."/>
        </authorList>
    </citation>
    <scope>NUCLEOTIDE SEQUENCE [LARGE SCALE GENOMIC DNA]</scope>
    <source>
        <strain evidence="2 3">LL02</strain>
    </source>
</reference>
<dbReference type="RefSeq" id="WP_059151008.1">
    <property type="nucleotide sequence ID" value="NZ_KQ130453.1"/>
</dbReference>
<dbReference type="NCBIfam" id="TIGR04433">
    <property type="entry name" value="UrcA_uranyl"/>
    <property type="match status" value="1"/>
</dbReference>
<name>A0A0J7XX86_9SPHN</name>
<organism evidence="2 3">
    <name type="scientific">Novosphingobium barchaimii LL02</name>
    <dbReference type="NCBI Taxonomy" id="1114963"/>
    <lineage>
        <taxon>Bacteria</taxon>
        <taxon>Pseudomonadati</taxon>
        <taxon>Pseudomonadota</taxon>
        <taxon>Alphaproteobacteria</taxon>
        <taxon>Sphingomonadales</taxon>
        <taxon>Sphingomonadaceae</taxon>
        <taxon>Novosphingobium</taxon>
    </lineage>
</organism>
<dbReference type="InterPro" id="IPR030972">
    <property type="entry name" value="UrcA_uranyl"/>
</dbReference>
<evidence type="ECO:0000256" key="1">
    <source>
        <dbReference type="SAM" id="SignalP"/>
    </source>
</evidence>
<comment type="caution">
    <text evidence="2">The sequence shown here is derived from an EMBL/GenBank/DDBJ whole genome shotgun (WGS) entry which is preliminary data.</text>
</comment>
<evidence type="ECO:0000313" key="2">
    <source>
        <dbReference type="EMBL" id="KMS56149.1"/>
    </source>
</evidence>
<dbReference type="OrthoDB" id="7428650at2"/>
<gene>
    <name evidence="2" type="ORF">V474_14320</name>
</gene>
<dbReference type="AlphaFoldDB" id="A0A0J7XX86"/>
<dbReference type="PATRIC" id="fig|1114963.3.peg.1680"/>
<dbReference type="Proteomes" id="UP000052268">
    <property type="component" value="Unassembled WGS sequence"/>
</dbReference>
<accession>A0A0J7XX86</accession>
<feature type="signal peptide" evidence="1">
    <location>
        <begin position="1"/>
        <end position="19"/>
    </location>
</feature>